<organism evidence="1 2">
    <name type="scientific">Echinops telfairi</name>
    <name type="common">Lesser hedgehog tenrec</name>
    <dbReference type="NCBI Taxonomy" id="9371"/>
    <lineage>
        <taxon>Eukaryota</taxon>
        <taxon>Metazoa</taxon>
        <taxon>Chordata</taxon>
        <taxon>Craniata</taxon>
        <taxon>Vertebrata</taxon>
        <taxon>Euteleostomi</taxon>
        <taxon>Mammalia</taxon>
        <taxon>Eutheria</taxon>
        <taxon>Afrotheria</taxon>
        <taxon>Tenrecidae</taxon>
        <taxon>Tenrecinae</taxon>
        <taxon>Echinops</taxon>
    </lineage>
</organism>
<accession>A0AC55CX58</accession>
<dbReference type="Proteomes" id="UP000694863">
    <property type="component" value="Unplaced"/>
</dbReference>
<keyword evidence="1" id="KW-1185">Reference proteome</keyword>
<reference evidence="2" key="1">
    <citation type="submission" date="2025-08" db="UniProtKB">
        <authorList>
            <consortium name="RefSeq"/>
        </authorList>
    </citation>
    <scope>IDENTIFICATION</scope>
</reference>
<keyword evidence="2" id="KW-0675">Receptor</keyword>
<sequence length="497" mass="54145">MSSSKLGPMDAYEPLVSSADLEKPRLVGQGGFGTVFRVHHRKWGCDVAVKIVNWKSIFSEVEVMKKLRSQYVLLLLGVIRELQWDNVSGPALVTAFMENGSLSGLLQPQCPRPWPLLCRLLHEVALGMCYLHSLVPELLHRDLKPSNVLLDQELHAKLADFGLAAFQRGSMSGRSVSEPGGTLHYLAPELLADINQKPSKESDVYSFGILMWAVLAGREAEVVCPSLLPVSVSVDQNRPSLTELPKPGPNTPRLEKLKELLENCWSHQPADRPSFQDCRSKIGDIFALVQETVDPAVSEVKKFLSEHREPDLGSSSPEPGPRGAERDGLCSGDYSTVSENLSNLHLEESSGPLPKKSTSLAEKVWPHGEPATGTKIIAEASSNSTAQPSQTPEPLPLRRQMPNPIPTWPPGPGNPGNWEAEKTDKNRPHGISGPNPVPGQPTSIVLHGCQDVQIGSNNYMNIQCRPAQPTRSPAPGSPDSCWHNPPGVGSKPWSQKS</sequence>
<evidence type="ECO:0000313" key="2">
    <source>
        <dbReference type="RefSeq" id="XP_045144072.1"/>
    </source>
</evidence>
<proteinExistence type="predicted"/>
<name>A0AC55CX58_ECHTE</name>
<keyword evidence="2" id="KW-0808">Transferase</keyword>
<keyword evidence="2" id="KW-0418">Kinase</keyword>
<protein>
    <submittedName>
        <fullName evidence="2">Receptor-interacting serine/threonine-protein kinase 3</fullName>
    </submittedName>
</protein>
<gene>
    <name evidence="2" type="primary">RIPK3</name>
</gene>
<evidence type="ECO:0000313" key="1">
    <source>
        <dbReference type="Proteomes" id="UP000694863"/>
    </source>
</evidence>
<dbReference type="RefSeq" id="XP_045144072.1">
    <property type="nucleotide sequence ID" value="XM_045288137.1"/>
</dbReference>